<dbReference type="InParanoid" id="A0A1Z5KCJ5"/>
<proteinExistence type="predicted"/>
<protein>
    <recommendedName>
        <fullName evidence="1">CSD domain-containing protein</fullName>
    </recommendedName>
</protein>
<dbReference type="InterPro" id="IPR012340">
    <property type="entry name" value="NA-bd_OB-fold"/>
</dbReference>
<dbReference type="EMBL" id="BDSP01000204">
    <property type="protein sequence ID" value="GAX23926.1"/>
    <property type="molecule type" value="Genomic_DNA"/>
</dbReference>
<evidence type="ECO:0000313" key="2">
    <source>
        <dbReference type="EMBL" id="GAX23926.1"/>
    </source>
</evidence>
<dbReference type="InterPro" id="IPR015947">
    <property type="entry name" value="PUA-like_sf"/>
</dbReference>
<dbReference type="InterPro" id="IPR002059">
    <property type="entry name" value="CSP_DNA-bd"/>
</dbReference>
<dbReference type="InterPro" id="IPR010033">
    <property type="entry name" value="HAD_SF_ppase_IIIC"/>
</dbReference>
<dbReference type="SMART" id="SM00357">
    <property type="entry name" value="CSP"/>
    <property type="match status" value="1"/>
</dbReference>
<comment type="caution">
    <text evidence="2">The sequence shown here is derived from an EMBL/GenBank/DDBJ whole genome shotgun (WGS) entry which is preliminary data.</text>
</comment>
<dbReference type="OrthoDB" id="2865258at2759"/>
<name>A0A1Z5KCJ5_FISSO</name>
<feature type="domain" description="CSD" evidence="1">
    <location>
        <begin position="220"/>
        <end position="284"/>
    </location>
</feature>
<dbReference type="Gene3D" id="2.40.50.140">
    <property type="entry name" value="Nucleic acid-binding proteins"/>
    <property type="match status" value="1"/>
</dbReference>
<evidence type="ECO:0000313" key="3">
    <source>
        <dbReference type="Proteomes" id="UP000198406"/>
    </source>
</evidence>
<dbReference type="GO" id="GO:0003676">
    <property type="term" value="F:nucleic acid binding"/>
    <property type="evidence" value="ECO:0007669"/>
    <property type="project" value="InterPro"/>
</dbReference>
<dbReference type="CDD" id="cd04458">
    <property type="entry name" value="CSP_CDS"/>
    <property type="match status" value="1"/>
</dbReference>
<dbReference type="InterPro" id="IPR023214">
    <property type="entry name" value="HAD_sf"/>
</dbReference>
<sequence length="443" mass="49413">MTTRPGRSTRLHSSAAPSTMTLESLASLQAVPKVIIFDLDNTLWTPELYQIRQRPVVNRDIRLFPASMEILQFIQDIEPGHPLHEVELAIASRTSKGTWAEQLLHEFTIDTTPLRSLFRYIEIRTGSKKQHLADIRAASGVSYSSMLFFDDDARMNLGETSQLGVLSCHTPRGLTIEHFVKALHKFSELKAGHNDPHWMGYILDASNLQIAEPNQPAGTKCSGSVKFYSPTKRFGFVVDEATGAEYFVHESKVPAGMKLQTGDRVDFETNTNGQGRPSATILTGGEMVARPCFTMSQPFAALLLNGIKTVESRNNPMFQDIKPGTRLLLHCGRKDWHDLESYKTILKEKGMSSDEIQKASNLRPKFDRGCVIGVVTIGKTWMANEKELNSKDLQQKVLAPASGIGKFCTEIVEAHWLNEPIRMRGNPGVFTVEIPKKAVPEHV</sequence>
<dbReference type="PANTHER" id="PTHR17901:SF14">
    <property type="entry name" value="MAGNESIUM-DEPENDENT PHOSPHATASE 1"/>
    <property type="match status" value="1"/>
</dbReference>
<dbReference type="SFLD" id="SFLDS00003">
    <property type="entry name" value="Haloacid_Dehalogenase"/>
    <property type="match status" value="1"/>
</dbReference>
<dbReference type="InterPro" id="IPR010036">
    <property type="entry name" value="MDP_1_eu_arc"/>
</dbReference>
<reference evidence="2 3" key="1">
    <citation type="journal article" date="2015" name="Plant Cell">
        <title>Oil accumulation by the oleaginous diatom Fistulifera solaris as revealed by the genome and transcriptome.</title>
        <authorList>
            <person name="Tanaka T."/>
            <person name="Maeda Y."/>
            <person name="Veluchamy A."/>
            <person name="Tanaka M."/>
            <person name="Abida H."/>
            <person name="Marechal E."/>
            <person name="Bowler C."/>
            <person name="Muto M."/>
            <person name="Sunaga Y."/>
            <person name="Tanaka M."/>
            <person name="Yoshino T."/>
            <person name="Taniguchi T."/>
            <person name="Fukuda Y."/>
            <person name="Nemoto M."/>
            <person name="Matsumoto M."/>
            <person name="Wong P.S."/>
            <person name="Aburatani S."/>
            <person name="Fujibuchi W."/>
        </authorList>
    </citation>
    <scope>NUCLEOTIDE SEQUENCE [LARGE SCALE GENOMIC DNA]</scope>
    <source>
        <strain evidence="2 3">JPCC DA0580</strain>
    </source>
</reference>
<dbReference type="PANTHER" id="PTHR17901">
    <property type="entry name" value="MAGNESIUM-DEPENDENT PHOSPHATASE 1 MDP1"/>
    <property type="match status" value="1"/>
</dbReference>
<dbReference type="AlphaFoldDB" id="A0A1Z5KCJ5"/>
<dbReference type="NCBIfam" id="TIGR01685">
    <property type="entry name" value="MDP-1"/>
    <property type="match status" value="1"/>
</dbReference>
<dbReference type="SUPFAM" id="SSF88697">
    <property type="entry name" value="PUA domain-like"/>
    <property type="match status" value="1"/>
</dbReference>
<dbReference type="NCBIfam" id="TIGR01681">
    <property type="entry name" value="HAD-SF-IIIC"/>
    <property type="match status" value="1"/>
</dbReference>
<dbReference type="Gene3D" id="3.40.50.1000">
    <property type="entry name" value="HAD superfamily/HAD-like"/>
    <property type="match status" value="1"/>
</dbReference>
<keyword evidence="3" id="KW-1185">Reference proteome</keyword>
<organism evidence="2 3">
    <name type="scientific">Fistulifera solaris</name>
    <name type="common">Oleaginous diatom</name>
    <dbReference type="NCBI Taxonomy" id="1519565"/>
    <lineage>
        <taxon>Eukaryota</taxon>
        <taxon>Sar</taxon>
        <taxon>Stramenopiles</taxon>
        <taxon>Ochrophyta</taxon>
        <taxon>Bacillariophyta</taxon>
        <taxon>Bacillariophyceae</taxon>
        <taxon>Bacillariophycidae</taxon>
        <taxon>Naviculales</taxon>
        <taxon>Naviculaceae</taxon>
        <taxon>Fistulifera</taxon>
    </lineage>
</organism>
<evidence type="ECO:0000259" key="1">
    <source>
        <dbReference type="PROSITE" id="PS51857"/>
    </source>
</evidence>
<accession>A0A1Z5KCJ5</accession>
<dbReference type="Proteomes" id="UP000198406">
    <property type="component" value="Unassembled WGS sequence"/>
</dbReference>
<dbReference type="SFLD" id="SFLDG01129">
    <property type="entry name" value="C1.5:_HAD__Beta-PGM__Phosphata"/>
    <property type="match status" value="1"/>
</dbReference>
<dbReference type="Pfam" id="PF12689">
    <property type="entry name" value="Acid_PPase"/>
    <property type="match status" value="1"/>
</dbReference>
<dbReference type="InterPro" id="IPR036412">
    <property type="entry name" value="HAD-like_sf"/>
</dbReference>
<dbReference type="SUPFAM" id="SSF50249">
    <property type="entry name" value="Nucleic acid-binding proteins"/>
    <property type="match status" value="1"/>
</dbReference>
<gene>
    <name evidence="2" type="ORF">FisN_20Hh133</name>
</gene>
<dbReference type="SUPFAM" id="SSF56784">
    <property type="entry name" value="HAD-like"/>
    <property type="match status" value="1"/>
</dbReference>
<dbReference type="InterPro" id="IPR011129">
    <property type="entry name" value="CSD"/>
</dbReference>
<dbReference type="PROSITE" id="PS51857">
    <property type="entry name" value="CSD_2"/>
    <property type="match status" value="1"/>
</dbReference>
<dbReference type="SFLD" id="SFLDG01131">
    <property type="entry name" value="C1.5.2:_MDP_Like"/>
    <property type="match status" value="1"/>
</dbReference>
<dbReference type="Pfam" id="PF00313">
    <property type="entry name" value="CSD"/>
    <property type="match status" value="1"/>
</dbReference>
<dbReference type="GO" id="GO:0003993">
    <property type="term" value="F:acid phosphatase activity"/>
    <property type="evidence" value="ECO:0007669"/>
    <property type="project" value="TreeGrafter"/>
</dbReference>